<dbReference type="GO" id="GO:0140359">
    <property type="term" value="F:ABC-type transporter activity"/>
    <property type="evidence" value="ECO:0007669"/>
    <property type="project" value="InterPro"/>
</dbReference>
<evidence type="ECO:0000256" key="7">
    <source>
        <dbReference type="ARBA" id="ARBA00023136"/>
    </source>
</evidence>
<dbReference type="EMBL" id="MHOP01000013">
    <property type="protein sequence ID" value="OGZ65799.1"/>
    <property type="molecule type" value="Genomic_DNA"/>
</dbReference>
<dbReference type="GO" id="GO:0016887">
    <property type="term" value="F:ATP hydrolysis activity"/>
    <property type="evidence" value="ECO:0007669"/>
    <property type="project" value="InterPro"/>
</dbReference>
<dbReference type="Gene3D" id="3.40.50.300">
    <property type="entry name" value="P-loop containing nucleotide triphosphate hydrolases"/>
    <property type="match status" value="1"/>
</dbReference>
<dbReference type="CDD" id="cd07346">
    <property type="entry name" value="ABC_6TM_exporters"/>
    <property type="match status" value="1"/>
</dbReference>
<dbReference type="PROSITE" id="PS50929">
    <property type="entry name" value="ABC_TM1F"/>
    <property type="match status" value="1"/>
</dbReference>
<dbReference type="PANTHER" id="PTHR24221">
    <property type="entry name" value="ATP-BINDING CASSETTE SUB-FAMILY B"/>
    <property type="match status" value="1"/>
</dbReference>
<evidence type="ECO:0000256" key="5">
    <source>
        <dbReference type="ARBA" id="ARBA00022840"/>
    </source>
</evidence>
<dbReference type="Pfam" id="PF00005">
    <property type="entry name" value="ABC_tran"/>
    <property type="match status" value="1"/>
</dbReference>
<feature type="transmembrane region" description="Helical" evidence="8">
    <location>
        <begin position="21"/>
        <end position="39"/>
    </location>
</feature>
<dbReference type="SUPFAM" id="SSF90123">
    <property type="entry name" value="ABC transporter transmembrane region"/>
    <property type="match status" value="1"/>
</dbReference>
<feature type="domain" description="ABC transmembrane type-1" evidence="10">
    <location>
        <begin position="38"/>
        <end position="305"/>
    </location>
</feature>
<protein>
    <recommendedName>
        <fullName evidence="13">ABC transporter ATP-binding protein</fullName>
    </recommendedName>
</protein>
<dbReference type="SUPFAM" id="SSF52540">
    <property type="entry name" value="P-loop containing nucleoside triphosphate hydrolases"/>
    <property type="match status" value="1"/>
</dbReference>
<dbReference type="Proteomes" id="UP000178774">
    <property type="component" value="Unassembled WGS sequence"/>
</dbReference>
<evidence type="ECO:0000256" key="1">
    <source>
        <dbReference type="ARBA" id="ARBA00004651"/>
    </source>
</evidence>
<sequence>MNLPVKVVCKAYWPSVKKFRWLAFAMVGLMVLTVLNKAASPFLFRSLINALTANSMESVVWVLCGFVALHISTQIIWYLYDLAIAFFELKAMRDLQQRCFAVVQAQSMRFFENSFSGSLVTAARRFCNNFEGITDAFAYQLGRAFFMMVFTLAVFAFEYPGLALVFAIWIIVFCSVSIGIAMLRLKRDLLAAEKDSKVGGAFADSFTNETTVKAFAMELAEQQRFNGVAEDCYQHLKKAWVFGIGLIRVQGVASWLFEIALVSMLVWGWQAGTVTIGDFIFFQTYGLILIEQMWQIGQVSHKVMKSVADAKEMAQLFAEVPEVKDAPFARPLVVEDGKIEFHGVSFSYVDRETRQHHDVHDFSLQIGKGEIFAIVGHSGAGKSTLVNLLMRYFDVNSGYIRIDGQDIANVTQVSLRQQIAVVPQQPELFHRSLRDNIASARPDASEAEIIAAAKRAYAWEFIEKFPEGIKTLVGERGIKLSGGERQRIALARAFLADAPILILDEATSALDSKAEYKIQSAISDLLEGRTCIVIAHRLSTILHADRIIVMEKGSIVEEGTHSELLDQNGVYAELWAHQSGGYINE</sequence>
<dbReference type="PANTHER" id="PTHR24221:SF654">
    <property type="entry name" value="ATP-BINDING CASSETTE SUB-FAMILY B MEMBER 6"/>
    <property type="match status" value="1"/>
</dbReference>
<keyword evidence="2" id="KW-0813">Transport</keyword>
<dbReference type="InterPro" id="IPR017871">
    <property type="entry name" value="ABC_transporter-like_CS"/>
</dbReference>
<dbReference type="InterPro" id="IPR011527">
    <property type="entry name" value="ABC1_TM_dom"/>
</dbReference>
<organism evidence="11 12">
    <name type="scientific">Candidatus Staskawiczbacteria bacterium RIFCSPHIGHO2_01_FULL_41_41</name>
    <dbReference type="NCBI Taxonomy" id="1802203"/>
    <lineage>
        <taxon>Bacteria</taxon>
        <taxon>Candidatus Staskawicziibacteriota</taxon>
    </lineage>
</organism>
<dbReference type="InterPro" id="IPR036640">
    <property type="entry name" value="ABC1_TM_sf"/>
</dbReference>
<evidence type="ECO:0000256" key="4">
    <source>
        <dbReference type="ARBA" id="ARBA00022741"/>
    </source>
</evidence>
<keyword evidence="5" id="KW-0067">ATP-binding</keyword>
<evidence type="ECO:0008006" key="13">
    <source>
        <dbReference type="Google" id="ProtNLM"/>
    </source>
</evidence>
<name>A0A1G2HTR8_9BACT</name>
<dbReference type="Pfam" id="PF00664">
    <property type="entry name" value="ABC_membrane"/>
    <property type="match status" value="1"/>
</dbReference>
<evidence type="ECO:0000256" key="8">
    <source>
        <dbReference type="SAM" id="Phobius"/>
    </source>
</evidence>
<feature type="transmembrane region" description="Helical" evidence="8">
    <location>
        <begin position="59"/>
        <end position="80"/>
    </location>
</feature>
<dbReference type="GO" id="GO:0005524">
    <property type="term" value="F:ATP binding"/>
    <property type="evidence" value="ECO:0007669"/>
    <property type="project" value="UniProtKB-KW"/>
</dbReference>
<dbReference type="GO" id="GO:0034040">
    <property type="term" value="F:ATPase-coupled lipid transmembrane transporter activity"/>
    <property type="evidence" value="ECO:0007669"/>
    <property type="project" value="TreeGrafter"/>
</dbReference>
<dbReference type="AlphaFoldDB" id="A0A1G2HTR8"/>
<comment type="caution">
    <text evidence="11">The sequence shown here is derived from an EMBL/GenBank/DDBJ whole genome shotgun (WGS) entry which is preliminary data.</text>
</comment>
<evidence type="ECO:0000313" key="12">
    <source>
        <dbReference type="Proteomes" id="UP000178774"/>
    </source>
</evidence>
<comment type="subcellular location">
    <subcellularLocation>
        <location evidence="1">Cell membrane</location>
        <topology evidence="1">Multi-pass membrane protein</topology>
    </subcellularLocation>
</comment>
<evidence type="ECO:0000256" key="6">
    <source>
        <dbReference type="ARBA" id="ARBA00022989"/>
    </source>
</evidence>
<accession>A0A1G2HTR8</accession>
<evidence type="ECO:0000259" key="10">
    <source>
        <dbReference type="PROSITE" id="PS50929"/>
    </source>
</evidence>
<keyword evidence="4" id="KW-0547">Nucleotide-binding</keyword>
<evidence type="ECO:0000313" key="11">
    <source>
        <dbReference type="EMBL" id="OGZ65799.1"/>
    </source>
</evidence>
<dbReference type="PROSITE" id="PS50893">
    <property type="entry name" value="ABC_TRANSPORTER_2"/>
    <property type="match status" value="1"/>
</dbReference>
<proteinExistence type="predicted"/>
<dbReference type="InterPro" id="IPR039421">
    <property type="entry name" value="Type_1_exporter"/>
</dbReference>
<dbReference type="InterPro" id="IPR003593">
    <property type="entry name" value="AAA+_ATPase"/>
</dbReference>
<dbReference type="InterPro" id="IPR003439">
    <property type="entry name" value="ABC_transporter-like_ATP-bd"/>
</dbReference>
<keyword evidence="7 8" id="KW-0472">Membrane</keyword>
<feature type="transmembrane region" description="Helical" evidence="8">
    <location>
        <begin position="163"/>
        <end position="185"/>
    </location>
</feature>
<evidence type="ECO:0000259" key="9">
    <source>
        <dbReference type="PROSITE" id="PS50893"/>
    </source>
</evidence>
<dbReference type="Gene3D" id="1.20.1560.10">
    <property type="entry name" value="ABC transporter type 1, transmembrane domain"/>
    <property type="match status" value="1"/>
</dbReference>
<dbReference type="PROSITE" id="PS00211">
    <property type="entry name" value="ABC_TRANSPORTER_1"/>
    <property type="match status" value="1"/>
</dbReference>
<feature type="transmembrane region" description="Helical" evidence="8">
    <location>
        <begin position="136"/>
        <end position="157"/>
    </location>
</feature>
<reference evidence="11 12" key="1">
    <citation type="journal article" date="2016" name="Nat. Commun.">
        <title>Thousands of microbial genomes shed light on interconnected biogeochemical processes in an aquifer system.</title>
        <authorList>
            <person name="Anantharaman K."/>
            <person name="Brown C.T."/>
            <person name="Hug L.A."/>
            <person name="Sharon I."/>
            <person name="Castelle C.J."/>
            <person name="Probst A.J."/>
            <person name="Thomas B.C."/>
            <person name="Singh A."/>
            <person name="Wilkins M.J."/>
            <person name="Karaoz U."/>
            <person name="Brodie E.L."/>
            <person name="Williams K.H."/>
            <person name="Hubbard S.S."/>
            <person name="Banfield J.F."/>
        </authorList>
    </citation>
    <scope>NUCLEOTIDE SEQUENCE [LARGE SCALE GENOMIC DNA]</scope>
</reference>
<dbReference type="FunFam" id="3.40.50.300:FF:000287">
    <property type="entry name" value="Multidrug ABC transporter ATP-binding protein"/>
    <property type="match status" value="1"/>
</dbReference>
<evidence type="ECO:0000256" key="3">
    <source>
        <dbReference type="ARBA" id="ARBA00022692"/>
    </source>
</evidence>
<keyword evidence="6 8" id="KW-1133">Transmembrane helix</keyword>
<dbReference type="GO" id="GO:0005886">
    <property type="term" value="C:plasma membrane"/>
    <property type="evidence" value="ECO:0007669"/>
    <property type="project" value="UniProtKB-SubCell"/>
</dbReference>
<gene>
    <name evidence="11" type="ORF">A2822_00895</name>
</gene>
<dbReference type="SMART" id="SM00382">
    <property type="entry name" value="AAA"/>
    <property type="match status" value="1"/>
</dbReference>
<feature type="domain" description="ABC transporter" evidence="9">
    <location>
        <begin position="339"/>
        <end position="577"/>
    </location>
</feature>
<keyword evidence="3 8" id="KW-0812">Transmembrane</keyword>
<evidence type="ECO:0000256" key="2">
    <source>
        <dbReference type="ARBA" id="ARBA00022448"/>
    </source>
</evidence>
<dbReference type="InterPro" id="IPR027417">
    <property type="entry name" value="P-loop_NTPase"/>
</dbReference>